<protein>
    <submittedName>
        <fullName evidence="1">Uncharacterized protein</fullName>
    </submittedName>
</protein>
<dbReference type="Proteomes" id="UP000232688">
    <property type="component" value="Unassembled WGS sequence"/>
</dbReference>
<dbReference type="AlphaFoldDB" id="A0A2N0QSU6"/>
<reference evidence="1 2" key="2">
    <citation type="submission" date="2017-10" db="EMBL/GenBank/DDBJ databases">
        <title>Genome analyses suggest a sexual origin of heterokaryosis in a supposedly ancient asexual fungus.</title>
        <authorList>
            <person name="Corradi N."/>
            <person name="Sedzielewska K."/>
            <person name="Noel J."/>
            <person name="Charron P."/>
            <person name="Farinelli L."/>
            <person name="Marton T."/>
            <person name="Kruger M."/>
            <person name="Pelin A."/>
            <person name="Brachmann A."/>
            <person name="Corradi N."/>
        </authorList>
    </citation>
    <scope>NUCLEOTIDE SEQUENCE [LARGE SCALE GENOMIC DNA]</scope>
    <source>
        <strain evidence="1 2">A1</strain>
    </source>
</reference>
<comment type="caution">
    <text evidence="1">The sequence shown here is derived from an EMBL/GenBank/DDBJ whole genome shotgun (WGS) entry which is preliminary data.</text>
</comment>
<proteinExistence type="predicted"/>
<dbReference type="VEuPathDB" id="FungiDB:RhiirA1_477932"/>
<accession>A0A2N0QSU6</accession>
<evidence type="ECO:0000313" key="2">
    <source>
        <dbReference type="Proteomes" id="UP000232688"/>
    </source>
</evidence>
<feature type="non-terminal residue" evidence="1">
    <location>
        <position position="1"/>
    </location>
</feature>
<organism evidence="1 2">
    <name type="scientific">Rhizophagus irregularis</name>
    <dbReference type="NCBI Taxonomy" id="588596"/>
    <lineage>
        <taxon>Eukaryota</taxon>
        <taxon>Fungi</taxon>
        <taxon>Fungi incertae sedis</taxon>
        <taxon>Mucoromycota</taxon>
        <taxon>Glomeromycotina</taxon>
        <taxon>Glomeromycetes</taxon>
        <taxon>Glomerales</taxon>
        <taxon>Glomeraceae</taxon>
        <taxon>Rhizophagus</taxon>
    </lineage>
</organism>
<reference evidence="1 2" key="1">
    <citation type="submission" date="2017-10" db="EMBL/GenBank/DDBJ databases">
        <title>Extensive intraspecific genome diversity in a model arbuscular mycorrhizal fungus.</title>
        <authorList>
            <person name="Chen E.C.H."/>
            <person name="Morin E."/>
            <person name="Baudet D."/>
            <person name="Noel J."/>
            <person name="Ndikumana S."/>
            <person name="Charron P."/>
            <person name="St-Onge C."/>
            <person name="Giorgi J."/>
            <person name="Grigoriev I.V."/>
            <person name="Roux C."/>
            <person name="Martin F.M."/>
            <person name="Corradi N."/>
        </authorList>
    </citation>
    <scope>NUCLEOTIDE SEQUENCE [LARGE SCALE GENOMIC DNA]</scope>
    <source>
        <strain evidence="1 2">A1</strain>
    </source>
</reference>
<evidence type="ECO:0000313" key="1">
    <source>
        <dbReference type="EMBL" id="PKC54114.1"/>
    </source>
</evidence>
<name>A0A2N0QSU6_9GLOM</name>
<sequence>VLALTLRFGLIGCSCSHLEGFRRVLVLWLLTKEFEAPFERTLKSPAPFEKTLKVPDFYLENLEELRRSRTPKVKEAERLTFKFFFLNTKRGFGTPKIPKTKMVFGSSGFQHDFWLSGCLLDGILKGFSFPVSVWTEFRRLLAFRI</sequence>
<gene>
    <name evidence="1" type="ORF">RhiirA1_477932</name>
</gene>
<dbReference type="EMBL" id="LLXH01003524">
    <property type="protein sequence ID" value="PKC54114.1"/>
    <property type="molecule type" value="Genomic_DNA"/>
</dbReference>